<proteinExistence type="predicted"/>
<reference evidence="2" key="1">
    <citation type="journal article" date="2019" name="Sci. Rep.">
        <title>Draft genome of Tanacetum cinerariifolium, the natural source of mosquito coil.</title>
        <authorList>
            <person name="Yamashiro T."/>
            <person name="Shiraishi A."/>
            <person name="Satake H."/>
            <person name="Nakayama K."/>
        </authorList>
    </citation>
    <scope>NUCLEOTIDE SEQUENCE</scope>
</reference>
<feature type="region of interest" description="Disordered" evidence="1">
    <location>
        <begin position="1"/>
        <end position="56"/>
    </location>
</feature>
<gene>
    <name evidence="2" type="ORF">Tci_683806</name>
</gene>
<feature type="compositionally biased region" description="Basic and acidic residues" evidence="1">
    <location>
        <begin position="1"/>
        <end position="26"/>
    </location>
</feature>
<accession>A0A699KYA1</accession>
<organism evidence="2">
    <name type="scientific">Tanacetum cinerariifolium</name>
    <name type="common">Dalmatian daisy</name>
    <name type="synonym">Chrysanthemum cinerariifolium</name>
    <dbReference type="NCBI Taxonomy" id="118510"/>
    <lineage>
        <taxon>Eukaryota</taxon>
        <taxon>Viridiplantae</taxon>
        <taxon>Streptophyta</taxon>
        <taxon>Embryophyta</taxon>
        <taxon>Tracheophyta</taxon>
        <taxon>Spermatophyta</taxon>
        <taxon>Magnoliopsida</taxon>
        <taxon>eudicotyledons</taxon>
        <taxon>Gunneridae</taxon>
        <taxon>Pentapetalae</taxon>
        <taxon>asterids</taxon>
        <taxon>campanulids</taxon>
        <taxon>Asterales</taxon>
        <taxon>Asteraceae</taxon>
        <taxon>Asteroideae</taxon>
        <taxon>Anthemideae</taxon>
        <taxon>Anthemidinae</taxon>
        <taxon>Tanacetum</taxon>
    </lineage>
</organism>
<evidence type="ECO:0000313" key="2">
    <source>
        <dbReference type="EMBL" id="GFB11835.1"/>
    </source>
</evidence>
<evidence type="ECO:0000256" key="1">
    <source>
        <dbReference type="SAM" id="MobiDB-lite"/>
    </source>
</evidence>
<dbReference type="EMBL" id="BKCJ010555947">
    <property type="protein sequence ID" value="GFB11835.1"/>
    <property type="molecule type" value="Genomic_DNA"/>
</dbReference>
<protein>
    <submittedName>
        <fullName evidence="2">Uncharacterized protein</fullName>
    </submittedName>
</protein>
<name>A0A699KYA1_TANCI</name>
<dbReference type="AlphaFoldDB" id="A0A699KYA1"/>
<sequence>EFAEKPCPKVLTEKEKKRLKAAEKAAAKAAQGGDAPTKDKKVAGKWRAGEGGTSRP</sequence>
<comment type="caution">
    <text evidence="2">The sequence shown here is derived from an EMBL/GenBank/DDBJ whole genome shotgun (WGS) entry which is preliminary data.</text>
</comment>
<feature type="non-terminal residue" evidence="2">
    <location>
        <position position="1"/>
    </location>
</feature>